<evidence type="ECO:0000256" key="1">
    <source>
        <dbReference type="ARBA" id="ARBA00022679"/>
    </source>
</evidence>
<reference evidence="2" key="1">
    <citation type="submission" date="2018-05" db="EMBL/GenBank/DDBJ databases">
        <authorList>
            <person name="Lanie J.A."/>
            <person name="Ng W.-L."/>
            <person name="Kazmierczak K.M."/>
            <person name="Andrzejewski T.M."/>
            <person name="Davidsen T.M."/>
            <person name="Wayne K.J."/>
            <person name="Tettelin H."/>
            <person name="Glass J.I."/>
            <person name="Rusch D."/>
            <person name="Podicherti R."/>
            <person name="Tsui H.-C.T."/>
            <person name="Winkler M.E."/>
        </authorList>
    </citation>
    <scope>NUCLEOTIDE SEQUENCE</scope>
</reference>
<evidence type="ECO:0000313" key="2">
    <source>
        <dbReference type="EMBL" id="SUZ76891.1"/>
    </source>
</evidence>
<dbReference type="GO" id="GO:0045547">
    <property type="term" value="F:ditrans,polycis-polyprenyl diphosphate synthase [(2E,6E)-farnesyl diphosphate specific] activity"/>
    <property type="evidence" value="ECO:0007669"/>
    <property type="project" value="TreeGrafter"/>
</dbReference>
<dbReference type="CDD" id="cd00475">
    <property type="entry name" value="Cis_IPPS"/>
    <property type="match status" value="1"/>
</dbReference>
<gene>
    <name evidence="2" type="ORF">METZ01_LOCUS29745</name>
</gene>
<protein>
    <recommendedName>
        <fullName evidence="3">Isoprenyl transferase</fullName>
    </recommendedName>
</protein>
<organism evidence="2">
    <name type="scientific">marine metagenome</name>
    <dbReference type="NCBI Taxonomy" id="408172"/>
    <lineage>
        <taxon>unclassified sequences</taxon>
        <taxon>metagenomes</taxon>
        <taxon>ecological metagenomes</taxon>
    </lineage>
</organism>
<proteinExistence type="inferred from homology"/>
<dbReference type="GO" id="GO:0016094">
    <property type="term" value="P:polyprenol biosynthetic process"/>
    <property type="evidence" value="ECO:0007669"/>
    <property type="project" value="TreeGrafter"/>
</dbReference>
<dbReference type="FunFam" id="3.40.1180.10:FF:000001">
    <property type="entry name" value="(2E,6E)-farnesyl-diphosphate-specific ditrans,polycis-undecaprenyl-diphosphate synthase"/>
    <property type="match status" value="1"/>
</dbReference>
<sequence>MASSELLQKIRLNGRIPRHVAIIMDGNGRWAKQRNLPRAAGHKRGMVAVRESVEGALDAGIEILTLFAFSTDNWQRPRSEVLALMGLLRLYVSKETQKLREQGCEVRVLGDLDALDASTTKSVEFITTETAGGMHLRLNLMISYSGREEILRACRQMMERAVSGDLLAEEFDEASFEAALFTAGLPDPDLMIRTSDESRLSNFMLWQVAYTELHIASVLWPDFSREDLFRAVLDYQERDRRFGRVTVG</sequence>
<dbReference type="SUPFAM" id="SSF64005">
    <property type="entry name" value="Undecaprenyl diphosphate synthase"/>
    <property type="match status" value="1"/>
</dbReference>
<dbReference type="NCBIfam" id="TIGR00055">
    <property type="entry name" value="uppS"/>
    <property type="match status" value="1"/>
</dbReference>
<evidence type="ECO:0008006" key="3">
    <source>
        <dbReference type="Google" id="ProtNLM"/>
    </source>
</evidence>
<dbReference type="HAMAP" id="MF_01139">
    <property type="entry name" value="ISPT"/>
    <property type="match status" value="1"/>
</dbReference>
<dbReference type="PANTHER" id="PTHR10291:SF0">
    <property type="entry name" value="DEHYDRODOLICHYL DIPHOSPHATE SYNTHASE 2"/>
    <property type="match status" value="1"/>
</dbReference>
<name>A0A381QC37_9ZZZZ</name>
<dbReference type="InterPro" id="IPR001441">
    <property type="entry name" value="UPP_synth-like"/>
</dbReference>
<dbReference type="InterPro" id="IPR036424">
    <property type="entry name" value="UPP_synth-like_sf"/>
</dbReference>
<accession>A0A381QC37</accession>
<dbReference type="EMBL" id="UINC01001295">
    <property type="protein sequence ID" value="SUZ76891.1"/>
    <property type="molecule type" value="Genomic_DNA"/>
</dbReference>
<keyword evidence="1" id="KW-0808">Transferase</keyword>
<dbReference type="AlphaFoldDB" id="A0A381QC37"/>
<dbReference type="Gene3D" id="3.40.1180.10">
    <property type="entry name" value="Decaprenyl diphosphate synthase-like"/>
    <property type="match status" value="1"/>
</dbReference>
<dbReference type="Pfam" id="PF01255">
    <property type="entry name" value="Prenyltransf"/>
    <property type="match status" value="1"/>
</dbReference>
<dbReference type="PANTHER" id="PTHR10291">
    <property type="entry name" value="DEHYDRODOLICHYL DIPHOSPHATE SYNTHASE FAMILY MEMBER"/>
    <property type="match status" value="1"/>
</dbReference>